<feature type="region of interest" description="Disordered" evidence="1">
    <location>
        <begin position="1"/>
        <end position="37"/>
    </location>
</feature>
<dbReference type="InterPro" id="IPR050879">
    <property type="entry name" value="Acyltransferase_3"/>
</dbReference>
<accession>W0RRG8</accession>
<dbReference type="InterPro" id="IPR043968">
    <property type="entry name" value="SGNH"/>
</dbReference>
<feature type="domain" description="Acyltransferase 3" evidence="3">
    <location>
        <begin position="43"/>
        <end position="372"/>
    </location>
</feature>
<feature type="transmembrane region" description="Helical" evidence="2">
    <location>
        <begin position="109"/>
        <end position="129"/>
    </location>
</feature>
<dbReference type="HOGENOM" id="CLU_005679_10_1_0"/>
<feature type="transmembrane region" description="Helical" evidence="2">
    <location>
        <begin position="181"/>
        <end position="198"/>
    </location>
</feature>
<name>W0RRG8_9BACT</name>
<geneLocation type="plasmid" evidence="5 6">
    <name>2</name>
</geneLocation>
<feature type="transmembrane region" description="Helical" evidence="2">
    <location>
        <begin position="288"/>
        <end position="309"/>
    </location>
</feature>
<protein>
    <submittedName>
        <fullName evidence="5">Acyltransferase 3</fullName>
    </submittedName>
</protein>
<evidence type="ECO:0000256" key="2">
    <source>
        <dbReference type="SAM" id="Phobius"/>
    </source>
</evidence>
<dbReference type="Pfam" id="PF19040">
    <property type="entry name" value="SGNH"/>
    <property type="match status" value="1"/>
</dbReference>
<dbReference type="Pfam" id="PF01757">
    <property type="entry name" value="Acyl_transf_3"/>
    <property type="match status" value="1"/>
</dbReference>
<evidence type="ECO:0000259" key="3">
    <source>
        <dbReference type="Pfam" id="PF01757"/>
    </source>
</evidence>
<dbReference type="OrthoDB" id="9796461at2"/>
<organism evidence="5 6">
    <name type="scientific">Gemmatirosa kalamazoonensis</name>
    <dbReference type="NCBI Taxonomy" id="861299"/>
    <lineage>
        <taxon>Bacteria</taxon>
        <taxon>Pseudomonadati</taxon>
        <taxon>Gemmatimonadota</taxon>
        <taxon>Gemmatimonadia</taxon>
        <taxon>Gemmatimonadales</taxon>
        <taxon>Gemmatimonadaceae</taxon>
        <taxon>Gemmatirosa</taxon>
    </lineage>
</organism>
<proteinExistence type="predicted"/>
<dbReference type="PATRIC" id="fig|861299.3.peg.6103"/>
<dbReference type="InterPro" id="IPR002656">
    <property type="entry name" value="Acyl_transf_3_dom"/>
</dbReference>
<dbReference type="GO" id="GO:0009103">
    <property type="term" value="P:lipopolysaccharide biosynthetic process"/>
    <property type="evidence" value="ECO:0007669"/>
    <property type="project" value="TreeGrafter"/>
</dbReference>
<dbReference type="PANTHER" id="PTHR23028">
    <property type="entry name" value="ACETYLTRANSFERASE"/>
    <property type="match status" value="1"/>
</dbReference>
<feature type="transmembrane region" description="Helical" evidence="2">
    <location>
        <begin position="393"/>
        <end position="414"/>
    </location>
</feature>
<dbReference type="FunCoup" id="W0RRG8">
    <property type="interactions" value="92"/>
</dbReference>
<feature type="transmembrane region" description="Helical" evidence="2">
    <location>
        <begin position="68"/>
        <end position="88"/>
    </location>
</feature>
<dbReference type="PANTHER" id="PTHR23028:SF53">
    <property type="entry name" value="ACYL_TRANSF_3 DOMAIN-CONTAINING PROTEIN"/>
    <property type="match status" value="1"/>
</dbReference>
<dbReference type="RefSeq" id="WP_025414883.1">
    <property type="nucleotide sequence ID" value="NZ_CP007130.1"/>
</dbReference>
<keyword evidence="5" id="KW-0614">Plasmid</keyword>
<keyword evidence="2" id="KW-0812">Transmembrane</keyword>
<gene>
    <name evidence="5" type="ORF">J421_6049</name>
</gene>
<feature type="transmembrane region" description="Helical" evidence="2">
    <location>
        <begin position="46"/>
        <end position="62"/>
    </location>
</feature>
<evidence type="ECO:0000259" key="4">
    <source>
        <dbReference type="Pfam" id="PF19040"/>
    </source>
</evidence>
<dbReference type="GO" id="GO:0016747">
    <property type="term" value="F:acyltransferase activity, transferring groups other than amino-acyl groups"/>
    <property type="evidence" value="ECO:0007669"/>
    <property type="project" value="InterPro"/>
</dbReference>
<dbReference type="GO" id="GO:0016020">
    <property type="term" value="C:membrane"/>
    <property type="evidence" value="ECO:0007669"/>
    <property type="project" value="TreeGrafter"/>
</dbReference>
<keyword evidence="5" id="KW-0808">Transferase</keyword>
<dbReference type="AlphaFoldDB" id="W0RRG8"/>
<dbReference type="Proteomes" id="UP000019151">
    <property type="component" value="Plasmid 2"/>
</dbReference>
<feature type="domain" description="SGNH" evidence="4">
    <location>
        <begin position="439"/>
        <end position="679"/>
    </location>
</feature>
<evidence type="ECO:0000313" key="6">
    <source>
        <dbReference type="Proteomes" id="UP000019151"/>
    </source>
</evidence>
<evidence type="ECO:0000256" key="1">
    <source>
        <dbReference type="SAM" id="MobiDB-lite"/>
    </source>
</evidence>
<keyword evidence="2" id="KW-0472">Membrane</keyword>
<dbReference type="KEGG" id="gba:J421_6049"/>
<reference evidence="5 6" key="1">
    <citation type="journal article" date="2014" name="Genome Announc.">
        <title>Genome Sequence and Methylome of Soil Bacterium Gemmatirosa kalamazoonensis KBS708T, a Member of the Rarely Cultivated Gemmatimonadetes Phylum.</title>
        <authorList>
            <person name="Debruyn J.M."/>
            <person name="Radosevich M."/>
            <person name="Wommack K.E."/>
            <person name="Polson S.W."/>
            <person name="Hauser L.J."/>
            <person name="Fawaz M.N."/>
            <person name="Korlach J."/>
            <person name="Tsai Y.C."/>
        </authorList>
    </citation>
    <scope>NUCLEOTIDE SEQUENCE [LARGE SCALE GENOMIC DNA]</scope>
    <source>
        <strain evidence="5 6">KBS708</strain>
        <plasmid evidence="6">Plasmid 2</plasmid>
    </source>
</reference>
<evidence type="ECO:0000313" key="5">
    <source>
        <dbReference type="EMBL" id="AHG93584.1"/>
    </source>
</evidence>
<feature type="transmembrane region" description="Helical" evidence="2">
    <location>
        <begin position="354"/>
        <end position="372"/>
    </location>
</feature>
<feature type="transmembrane region" description="Helical" evidence="2">
    <location>
        <begin position="205"/>
        <end position="225"/>
    </location>
</feature>
<sequence>MTATTARPRRHGEHFTPTSARRPPHPGAPPATAREHGTSYRADVQGLRAVAVLAVVLYHAGVPLFGGGYVGVDVFFVISGYLITGLLLREVERTGTIDFAAFYGRRVRRLLPAVTVVLLATLGATVLFLSPLEQRELAPAALAAALYASNFWFGFQATDYLGGDVQQNLVMHTWSLSVEEQFYMAWPLLLLVGARFGAPDRRRGRLLALMTGVALASFVGGLWLMTRSRPWAFFGSPPRAWEFAAGALVCLAEARLATLGRRAATALALVGAAGVLGAIVAFGDRTAFPGVAAVLPVAGTALLLAAGAARTPGAVSRLLGVAPLRAVGDWSYSLYLWHWPLLVFPALLGLTLGPAARAACVLAALALAWASYRWVENTLRFDRRLVARPWRSLALGACLTVAAGAAAAAVWAAGGRTIDARMASYRHARDLPKVYADGCHAEFSKVDVGGCVYGVADARRTVVLFGDSHAAQWFPALERLARDGKWRLVSLTKSACPPADVSVTNPDLGRPYRECDAWRAKAIARVAAERPALVVMTSASGYMFEAGAGAGAGVGADAWRDGMRRTLLGLRRAGAPIAVVRDTPRPGFDVPRCLARALRNHGASAAQCDFALDANPWGAEVFGVNREAARGLDDVRFVDLSDVICDRGRCVATRDGEVIFRDTNHLAVRMAESLAPVLRDRLRTAGLLPP</sequence>
<dbReference type="InParanoid" id="W0RRG8"/>
<dbReference type="EMBL" id="CP007130">
    <property type="protein sequence ID" value="AHG93584.1"/>
    <property type="molecule type" value="Genomic_DNA"/>
</dbReference>
<dbReference type="SUPFAM" id="SSF52266">
    <property type="entry name" value="SGNH hydrolase"/>
    <property type="match status" value="1"/>
</dbReference>
<keyword evidence="2" id="KW-1133">Transmembrane helix</keyword>
<feature type="transmembrane region" description="Helical" evidence="2">
    <location>
        <begin position="263"/>
        <end position="282"/>
    </location>
</feature>
<keyword evidence="5" id="KW-0012">Acyltransferase</keyword>
<keyword evidence="6" id="KW-1185">Reference proteome</keyword>
<dbReference type="eggNOG" id="COG1835">
    <property type="taxonomic scope" value="Bacteria"/>
</dbReference>